<gene>
    <name evidence="2" type="ORF">SKTS_13260</name>
</gene>
<keyword evidence="3" id="KW-1185">Reference proteome</keyword>
<evidence type="ECO:0000313" key="3">
    <source>
        <dbReference type="Proteomes" id="UP000502260"/>
    </source>
</evidence>
<evidence type="ECO:0000313" key="2">
    <source>
        <dbReference type="EMBL" id="BCB26440.1"/>
    </source>
</evidence>
<dbReference type="EMBL" id="AP022853">
    <property type="protein sequence ID" value="BCB26440.1"/>
    <property type="molecule type" value="Genomic_DNA"/>
</dbReference>
<name>A0A6F8VAT4_9PROT</name>
<feature type="region of interest" description="Disordered" evidence="1">
    <location>
        <begin position="37"/>
        <end position="64"/>
    </location>
</feature>
<proteinExistence type="predicted"/>
<dbReference type="AlphaFoldDB" id="A0A6F8VAT4"/>
<dbReference type="KEGG" id="slac:SKTS_13260"/>
<dbReference type="Proteomes" id="UP000502260">
    <property type="component" value="Chromosome"/>
</dbReference>
<sequence>MQRGLTAFEFLSGNHACGAIKQQLPQRSADFVSLAPAPERQCAADTQHHENEDNNDSNGKNDYA</sequence>
<reference evidence="3" key="1">
    <citation type="submission" date="2020-03" db="EMBL/GenBank/DDBJ databases">
        <title>Complete genome sequence of sulfur-oxidizing bacterium skT11.</title>
        <authorList>
            <person name="Kanda M."/>
            <person name="Kojima H."/>
            <person name="Fukui M."/>
        </authorList>
    </citation>
    <scope>NUCLEOTIDE SEQUENCE [LARGE SCALE GENOMIC DNA]</scope>
    <source>
        <strain evidence="3">skT11</strain>
    </source>
</reference>
<evidence type="ECO:0000256" key="1">
    <source>
        <dbReference type="SAM" id="MobiDB-lite"/>
    </source>
</evidence>
<accession>A0A6F8VAT4</accession>
<organism evidence="2 3">
    <name type="scientific">Sulfurimicrobium lacus</name>
    <dbReference type="NCBI Taxonomy" id="2715678"/>
    <lineage>
        <taxon>Bacteria</taxon>
        <taxon>Pseudomonadati</taxon>
        <taxon>Pseudomonadota</taxon>
        <taxon>Betaproteobacteria</taxon>
        <taxon>Nitrosomonadales</taxon>
        <taxon>Sulfuricellaceae</taxon>
        <taxon>Sulfurimicrobium</taxon>
    </lineage>
</organism>
<protein>
    <submittedName>
        <fullName evidence="2">Uncharacterized protein</fullName>
    </submittedName>
</protein>